<dbReference type="Gene3D" id="2.30.30.140">
    <property type="match status" value="1"/>
</dbReference>
<proteinExistence type="predicted"/>
<dbReference type="Gene3D" id="1.10.287.1490">
    <property type="match status" value="1"/>
</dbReference>
<dbReference type="SMART" id="SM00220">
    <property type="entry name" value="S_TKc"/>
    <property type="match status" value="1"/>
</dbReference>
<dbReference type="InterPro" id="IPR000719">
    <property type="entry name" value="Prot_kinase_dom"/>
</dbReference>
<dbReference type="SUPFAM" id="SSF63748">
    <property type="entry name" value="Tudor/PWWP/MBT"/>
    <property type="match status" value="1"/>
</dbReference>
<dbReference type="Pfam" id="PF00567">
    <property type="entry name" value="TUDOR"/>
    <property type="match status" value="1"/>
</dbReference>
<gene>
    <name evidence="3" type="ORF">JD844_003021</name>
</gene>
<dbReference type="Proteomes" id="UP000826234">
    <property type="component" value="Unassembled WGS sequence"/>
</dbReference>
<name>A0ABQ7TCB1_PHRPL</name>
<evidence type="ECO:0000259" key="2">
    <source>
        <dbReference type="PROSITE" id="PS50011"/>
    </source>
</evidence>
<keyword evidence="4" id="KW-1185">Reference proteome</keyword>
<evidence type="ECO:0000313" key="3">
    <source>
        <dbReference type="EMBL" id="KAH0627389.1"/>
    </source>
</evidence>
<evidence type="ECO:0000313" key="4">
    <source>
        <dbReference type="Proteomes" id="UP000826234"/>
    </source>
</evidence>
<dbReference type="PANTHER" id="PTHR48008">
    <property type="entry name" value="LEUCINE-RICH REPEAT RECEPTOR-LIKE PROTEIN KINASE IMK3-RELATED"/>
    <property type="match status" value="1"/>
</dbReference>
<organism evidence="3 4">
    <name type="scientific">Phrynosoma platyrhinos</name>
    <name type="common">Desert horned lizard</name>
    <dbReference type="NCBI Taxonomy" id="52577"/>
    <lineage>
        <taxon>Eukaryota</taxon>
        <taxon>Metazoa</taxon>
        <taxon>Chordata</taxon>
        <taxon>Craniata</taxon>
        <taxon>Vertebrata</taxon>
        <taxon>Euteleostomi</taxon>
        <taxon>Lepidosauria</taxon>
        <taxon>Squamata</taxon>
        <taxon>Bifurcata</taxon>
        <taxon>Unidentata</taxon>
        <taxon>Episquamata</taxon>
        <taxon>Toxicofera</taxon>
        <taxon>Iguania</taxon>
        <taxon>Phrynosomatidae</taxon>
        <taxon>Phrynosomatinae</taxon>
        <taxon>Phrynosoma</taxon>
    </lineage>
</organism>
<dbReference type="Pfam" id="PF00069">
    <property type="entry name" value="Pkinase"/>
    <property type="match status" value="1"/>
</dbReference>
<reference evidence="3 4" key="1">
    <citation type="journal article" date="2022" name="Gigascience">
        <title>A chromosome-level genome assembly and annotation of the desert horned lizard, Phrynosoma platyrhinos, provides insight into chromosomal rearrangements among reptiles.</title>
        <authorList>
            <person name="Koochekian N."/>
            <person name="Ascanio A."/>
            <person name="Farleigh K."/>
            <person name="Card D.C."/>
            <person name="Schield D.R."/>
            <person name="Castoe T.A."/>
            <person name="Jezkova T."/>
        </authorList>
    </citation>
    <scope>NUCLEOTIDE SEQUENCE [LARGE SCALE GENOMIC DNA]</scope>
    <source>
        <strain evidence="3">NK-2021</strain>
    </source>
</reference>
<evidence type="ECO:0000256" key="1">
    <source>
        <dbReference type="SAM" id="Coils"/>
    </source>
</evidence>
<dbReference type="EMBL" id="JAIPUX010000521">
    <property type="protein sequence ID" value="KAH0627389.1"/>
    <property type="molecule type" value="Genomic_DNA"/>
</dbReference>
<dbReference type="InterPro" id="IPR011009">
    <property type="entry name" value="Kinase-like_dom_sf"/>
</dbReference>
<dbReference type="PANTHER" id="PTHR48008:SF6">
    <property type="entry name" value="LEUCINE-RICH REPEAT RECEPTOR-LIKE PROTEIN KINASE IMK3-RELATED"/>
    <property type="match status" value="1"/>
</dbReference>
<dbReference type="SUPFAM" id="SSF56112">
    <property type="entry name" value="Protein kinase-like (PK-like)"/>
    <property type="match status" value="1"/>
</dbReference>
<dbReference type="Gene3D" id="1.10.510.10">
    <property type="entry name" value="Transferase(Phosphotransferase) domain 1"/>
    <property type="match status" value="1"/>
</dbReference>
<keyword evidence="1" id="KW-0175">Coiled coil</keyword>
<protein>
    <recommendedName>
        <fullName evidence="2">Protein kinase domain-containing protein</fullName>
    </recommendedName>
</protein>
<accession>A0ABQ7TCB1</accession>
<feature type="domain" description="Protein kinase" evidence="2">
    <location>
        <begin position="590"/>
        <end position="860"/>
    </location>
</feature>
<sequence length="860" mass="98723">MRRNKGSAGMAEDSACNNKVESVIGCHVEDAITFWAQNITKHNDMLRISCALASVCPQGSPVFGNPDLAKCQVLYIDYGNSEILSRSEIVEIPAELQFPSLAMKCRLWGLKIPVKQDLNQFDKGQSFLNSLIFEKEMKIRYKATSQDGTLVVQAECGLLDVGEEIAKKGFADRYIFPPNSDVENGSSFRQKMVGCDFRRVSNISLDKIKQDQKMIEENEKLKKENEKLKEENEKLKEEKEAFQEENKKFLQQHKELESKIQKLTHDLEEEKKTCKETLGYLEDVLPTYVGTTMKNLAARFEKLKEARYVVSDVELNYFSSKGVCEQDDIQHLILHRNEVQQKLYSAMEEFVLETLQGSLEASCGQTHYEAESSDEAFEKFFEWKNVKLEEFNRVRNATDASLQNLVRCFSKITQFFDMSLDLKYEDVAVSVDEVLKKAEMDISQELDLFLTEPDEKERKIILNVYNEVMHKIHQEQQLLNTVYHKYLNSVEFKKQIVKWLDTSPNIDNLLRIKNKMKNIKAQLRWKLVEKNNLEESDDYHESKMAKIKEEITALRNDIFQEICKEQEEYETLHHLVQTWFPELPLLHPKAGILKYMNSGGLLTVSLERDFLDAEPMKELSTKRPVVCSEVQGQKVLLKGYTVNIKTETGVIERAAKYHKVWREMKEESGLMQLMFLFLCKASYKLSCTFSFIAEVGGHITESLKVMKGVACGLHTLHKADIIHGSIHENNVFAVNREQGIVGDYDFTKSEAQRAILNSVALNGFSLISPEVKQGQPPTPASDMYAFGCLLYWLFIGKQEFKVDKDGIPQVDGLIMPDKVKFLLLNLLCLNNRMTSEQVVSDSCFLLSKMSTVPPEHEQAE</sequence>
<dbReference type="InterPro" id="IPR052451">
    <property type="entry name" value="Ser/Thr_kinase-like"/>
</dbReference>
<feature type="coiled-coil region" evidence="1">
    <location>
        <begin position="211"/>
        <end position="273"/>
    </location>
</feature>
<dbReference type="PROSITE" id="PS50011">
    <property type="entry name" value="PROTEIN_KINASE_DOM"/>
    <property type="match status" value="1"/>
</dbReference>
<comment type="caution">
    <text evidence="3">The sequence shown here is derived from an EMBL/GenBank/DDBJ whole genome shotgun (WGS) entry which is preliminary data.</text>
</comment>
<dbReference type="InterPro" id="IPR002999">
    <property type="entry name" value="Tudor"/>
</dbReference>